<dbReference type="AlphaFoldDB" id="A0A1L9BAL5"/>
<dbReference type="Proteomes" id="UP000182229">
    <property type="component" value="Unassembled WGS sequence"/>
</dbReference>
<dbReference type="RefSeq" id="WP_071899489.1">
    <property type="nucleotide sequence ID" value="NZ_MPIN01000004.1"/>
</dbReference>
<gene>
    <name evidence="2" type="ORF">BON30_17520</name>
</gene>
<accession>A0A1L9BAL5</accession>
<evidence type="ECO:0000256" key="1">
    <source>
        <dbReference type="SAM" id="MobiDB-lite"/>
    </source>
</evidence>
<feature type="region of interest" description="Disordered" evidence="1">
    <location>
        <begin position="1"/>
        <end position="45"/>
    </location>
</feature>
<reference evidence="2 3" key="2">
    <citation type="submission" date="2016-12" db="EMBL/GenBank/DDBJ databases">
        <title>Draft Genome Sequence of Cystobacter ferrugineus Strain Cbfe23.</title>
        <authorList>
            <person name="Akbar S."/>
            <person name="Dowd S.E."/>
            <person name="Stevens D.C."/>
        </authorList>
    </citation>
    <scope>NUCLEOTIDE SEQUENCE [LARGE SCALE GENOMIC DNA]</scope>
    <source>
        <strain evidence="2 3">Cbfe23</strain>
    </source>
</reference>
<proteinExistence type="predicted"/>
<dbReference type="EMBL" id="MPIN01000004">
    <property type="protein sequence ID" value="OJH39316.1"/>
    <property type="molecule type" value="Genomic_DNA"/>
</dbReference>
<feature type="compositionally biased region" description="Gly residues" evidence="1">
    <location>
        <begin position="1"/>
        <end position="16"/>
    </location>
</feature>
<reference evidence="3" key="1">
    <citation type="submission" date="2016-11" db="EMBL/GenBank/DDBJ databases">
        <authorList>
            <person name="Shukria A."/>
            <person name="Stevens D.C."/>
        </authorList>
    </citation>
    <scope>NUCLEOTIDE SEQUENCE [LARGE SCALE GENOMIC DNA]</scope>
    <source>
        <strain evidence="3">Cbfe23</strain>
    </source>
</reference>
<feature type="compositionally biased region" description="Low complexity" evidence="1">
    <location>
        <begin position="17"/>
        <end position="34"/>
    </location>
</feature>
<dbReference type="STRING" id="83449.BON30_17520"/>
<comment type="caution">
    <text evidence="2">The sequence shown here is derived from an EMBL/GenBank/DDBJ whole genome shotgun (WGS) entry which is preliminary data.</text>
</comment>
<sequence length="140" mass="14110">MSVGGVGRGGGRGRTGSTGSTGSAKGAVGKAPAGKAGGASFGGQVDRTAGLVGPSGLVGSSNVQAPMALDPMSAQALTISKQLKNGNFKSKEEATRKLVAEVLKEKLNMKSSALTTKIADALQDDPRLNQALERLWSKAE</sequence>
<organism evidence="2 3">
    <name type="scientific">Cystobacter ferrugineus</name>
    <dbReference type="NCBI Taxonomy" id="83449"/>
    <lineage>
        <taxon>Bacteria</taxon>
        <taxon>Pseudomonadati</taxon>
        <taxon>Myxococcota</taxon>
        <taxon>Myxococcia</taxon>
        <taxon>Myxococcales</taxon>
        <taxon>Cystobacterineae</taxon>
        <taxon>Archangiaceae</taxon>
        <taxon>Cystobacter</taxon>
    </lineage>
</organism>
<evidence type="ECO:0000313" key="3">
    <source>
        <dbReference type="Proteomes" id="UP000182229"/>
    </source>
</evidence>
<name>A0A1L9BAL5_9BACT</name>
<keyword evidence="3" id="KW-1185">Reference proteome</keyword>
<protein>
    <submittedName>
        <fullName evidence="2">Uncharacterized protein</fullName>
    </submittedName>
</protein>
<dbReference type="OrthoDB" id="5383245at2"/>
<evidence type="ECO:0000313" key="2">
    <source>
        <dbReference type="EMBL" id="OJH39316.1"/>
    </source>
</evidence>